<dbReference type="AlphaFoldDB" id="A0A090AL83"/>
<dbReference type="GO" id="GO:0006412">
    <property type="term" value="P:translation"/>
    <property type="evidence" value="ECO:0007669"/>
    <property type="project" value="InterPro"/>
</dbReference>
<evidence type="ECO:0000256" key="1">
    <source>
        <dbReference type="ARBA" id="ARBA00010528"/>
    </source>
</evidence>
<dbReference type="GO" id="GO:0003735">
    <property type="term" value="F:structural constituent of ribosome"/>
    <property type="evidence" value="ECO:0007669"/>
    <property type="project" value="InterPro"/>
</dbReference>
<evidence type="ECO:0000256" key="3">
    <source>
        <dbReference type="ARBA" id="ARBA00023274"/>
    </source>
</evidence>
<reference evidence="8" key="1">
    <citation type="submission" date="2013-11" db="EMBL/GenBank/DDBJ databases">
        <title>Symbiont-containing voluminous jelly as an extraordinary maternal gift for overwintering insect nymphs.</title>
        <authorList>
            <person name="Kaiwa N."/>
            <person name="Hosokawa T."/>
            <person name="Nikoh N."/>
            <person name="Meng X.Y."/>
            <person name="Tanahashi M."/>
            <person name="Moriyama M."/>
            <person name="Maeda T."/>
            <person name="Yamaguchi K."/>
            <person name="Shigenobu S."/>
            <person name="Ito M."/>
            <person name="Fukatsu T."/>
        </authorList>
    </citation>
    <scope>NUCLEOTIDE SEQUENCE [LARGE SCALE GENOMIC DNA]</scope>
    <source>
        <strain evidence="8">UwTKB</strain>
    </source>
</reference>
<dbReference type="EMBL" id="AP014521">
    <property type="protein sequence ID" value="BAP58374.1"/>
    <property type="molecule type" value="Genomic_DNA"/>
</dbReference>
<dbReference type="NCBIfam" id="TIGR03953">
    <property type="entry name" value="rplD_bact"/>
    <property type="match status" value="1"/>
</dbReference>
<name>A0A090AL83_9ENTR</name>
<dbReference type="GO" id="GO:1990904">
    <property type="term" value="C:ribonucleoprotein complex"/>
    <property type="evidence" value="ECO:0007669"/>
    <property type="project" value="UniProtKB-KW"/>
</dbReference>
<proteinExistence type="inferred from homology"/>
<dbReference type="PANTHER" id="PTHR10746">
    <property type="entry name" value="50S RIBOSOMAL PROTEIN L4"/>
    <property type="match status" value="1"/>
</dbReference>
<organism evidence="7 8">
    <name type="scientific">Candidatus Tachikawaea gelatinosa</name>
    <dbReference type="NCBI Taxonomy" id="1410383"/>
    <lineage>
        <taxon>Bacteria</taxon>
        <taxon>Pseudomonadati</taxon>
        <taxon>Pseudomonadota</taxon>
        <taxon>Gammaproteobacteria</taxon>
        <taxon>Enterobacterales</taxon>
        <taxon>Enterobacteriaceae</taxon>
        <taxon>Candidatus Tachikawaea</taxon>
    </lineage>
</organism>
<protein>
    <recommendedName>
        <fullName evidence="4">Large ribosomal subunit protein uL4</fullName>
    </recommendedName>
    <alternativeName>
        <fullName evidence="5">50S ribosomal protein L4</fullName>
    </alternativeName>
</protein>
<comment type="similarity">
    <text evidence="1">Belongs to the universal ribosomal protein uL4 family.</text>
</comment>
<dbReference type="PANTHER" id="PTHR10746:SF6">
    <property type="entry name" value="LARGE RIBOSOMAL SUBUNIT PROTEIN UL4M"/>
    <property type="match status" value="1"/>
</dbReference>
<evidence type="ECO:0000313" key="7">
    <source>
        <dbReference type="EMBL" id="BAP58374.1"/>
    </source>
</evidence>
<dbReference type="InterPro" id="IPR013005">
    <property type="entry name" value="Ribosomal_uL4-like"/>
</dbReference>
<dbReference type="GO" id="GO:0005840">
    <property type="term" value="C:ribosome"/>
    <property type="evidence" value="ECO:0007669"/>
    <property type="project" value="UniProtKB-KW"/>
</dbReference>
<dbReference type="KEGG" id="sbw:TGUWTKB_1150"/>
<dbReference type="Gene3D" id="3.40.1370.10">
    <property type="match status" value="1"/>
</dbReference>
<feature type="compositionally biased region" description="Polar residues" evidence="6">
    <location>
        <begin position="1"/>
        <end position="10"/>
    </location>
</feature>
<evidence type="ECO:0000256" key="6">
    <source>
        <dbReference type="SAM" id="MobiDB-lite"/>
    </source>
</evidence>
<keyword evidence="8" id="KW-1185">Reference proteome</keyword>
<feature type="region of interest" description="Disordered" evidence="6">
    <location>
        <begin position="1"/>
        <end position="38"/>
    </location>
</feature>
<evidence type="ECO:0000313" key="8">
    <source>
        <dbReference type="Proteomes" id="UP000031627"/>
    </source>
</evidence>
<sequence>MNRQGTSAQKNRSEVKGTSKKPWKQKGSGRARAGSFQSPIWRSGGVTFAGKTQDYTQKINKKMYRGAIKSIFSELIRKDRLIIFEKFFIEQPKSKLLIKKLSKIQLKEAFIITHQTEKNLLLAARNLYKIKICHIKNVDPVSLITFKKTIITSMAMKKLEEMLNVV</sequence>
<evidence type="ECO:0000256" key="2">
    <source>
        <dbReference type="ARBA" id="ARBA00022980"/>
    </source>
</evidence>
<gene>
    <name evidence="7" type="primary">rplD</name>
    <name evidence="7" type="ORF">TGUWTKB_1150</name>
</gene>
<accession>A0A090AL83</accession>
<evidence type="ECO:0000256" key="5">
    <source>
        <dbReference type="ARBA" id="ARBA00035462"/>
    </source>
</evidence>
<dbReference type="SUPFAM" id="SSF52166">
    <property type="entry name" value="Ribosomal protein L4"/>
    <property type="match status" value="1"/>
</dbReference>
<dbReference type="Proteomes" id="UP000031627">
    <property type="component" value="Chromosome"/>
</dbReference>
<dbReference type="InterPro" id="IPR023574">
    <property type="entry name" value="Ribosomal_uL4_dom_sf"/>
</dbReference>
<keyword evidence="3" id="KW-0687">Ribonucleoprotein</keyword>
<evidence type="ECO:0000256" key="4">
    <source>
        <dbReference type="ARBA" id="ARBA00035244"/>
    </source>
</evidence>
<dbReference type="STRING" id="1410383.TGUWTKB_1150"/>
<dbReference type="Pfam" id="PF00573">
    <property type="entry name" value="Ribosomal_L4"/>
    <property type="match status" value="1"/>
</dbReference>
<feature type="compositionally biased region" description="Basic residues" evidence="6">
    <location>
        <begin position="18"/>
        <end position="29"/>
    </location>
</feature>
<dbReference type="InterPro" id="IPR002136">
    <property type="entry name" value="Ribosomal_uL4"/>
</dbReference>
<keyword evidence="2 7" id="KW-0689">Ribosomal protein</keyword>
<reference evidence="7 8" key="2">
    <citation type="journal article" date="2014" name="Curr. Biol.">
        <title>Symbiont-Supplemented Maternal Investment Underpinning Host's Ecological Adaptation.</title>
        <authorList>
            <person name="Kaiwa N."/>
            <person name="Hosokawa T."/>
            <person name="Nikoh N."/>
            <person name="Tanahashi M."/>
            <person name="Moriyama M."/>
            <person name="Meng X.Y."/>
            <person name="Maeda T."/>
            <person name="Yamaguchi K."/>
            <person name="Shigenobu S."/>
            <person name="Ito M."/>
            <person name="Fukatsu T."/>
        </authorList>
    </citation>
    <scope>NUCLEOTIDE SEQUENCE [LARGE SCALE GENOMIC DNA]</scope>
    <source>
        <strain evidence="7 8">UwTKB</strain>
    </source>
</reference>
<dbReference type="HOGENOM" id="CLU_041575_5_2_6"/>